<dbReference type="Proteomes" id="UP000244811">
    <property type="component" value="Chromosome 2"/>
</dbReference>
<evidence type="ECO:0000313" key="1">
    <source>
        <dbReference type="EMBL" id="UVC49857.1"/>
    </source>
</evidence>
<reference evidence="1" key="1">
    <citation type="submission" date="2022-07" db="EMBL/GenBank/DDBJ databases">
        <title>Evaluation of T. orientalis genome assembly methods using nanopore sequencing and analysis of variation between genomes.</title>
        <authorList>
            <person name="Yam J."/>
            <person name="Micallef M.L."/>
            <person name="Liu M."/>
            <person name="Djordjevic S.P."/>
            <person name="Bogema D.R."/>
            <person name="Jenkins C."/>
        </authorList>
    </citation>
    <scope>NUCLEOTIDE SEQUENCE</scope>
    <source>
        <strain evidence="1">Goon Nure</strain>
    </source>
</reference>
<accession>A0A976XHW0</accession>
<proteinExistence type="predicted"/>
<name>A0A976XHW0_THEOR</name>
<dbReference type="EMBL" id="CP056071">
    <property type="protein sequence ID" value="UVC49857.1"/>
    <property type="molecule type" value="Genomic_DNA"/>
</dbReference>
<dbReference type="AlphaFoldDB" id="A0A976XHW0"/>
<evidence type="ECO:0000313" key="2">
    <source>
        <dbReference type="Proteomes" id="UP000244811"/>
    </source>
</evidence>
<organism evidence="1 2">
    <name type="scientific">Theileria orientalis</name>
    <dbReference type="NCBI Taxonomy" id="68886"/>
    <lineage>
        <taxon>Eukaryota</taxon>
        <taxon>Sar</taxon>
        <taxon>Alveolata</taxon>
        <taxon>Apicomplexa</taxon>
        <taxon>Aconoidasida</taxon>
        <taxon>Piroplasmida</taxon>
        <taxon>Theileriidae</taxon>
        <taxon>Theileria</taxon>
    </lineage>
</organism>
<sequence length="59" mass="6696">MIKTCLLITDGLNTLHIDVGIDFMAVCKRELTPLGPNQHFRSLVNDMQKRCACVNRHDV</sequence>
<protein>
    <submittedName>
        <fullName evidence="1">Uncharacterized protein</fullName>
    </submittedName>
</protein>
<gene>
    <name evidence="1" type="ORF">MACK_003473</name>
</gene>